<name>A0A939PEX4_9ACTN</name>
<dbReference type="RefSeq" id="WP_208255581.1">
    <property type="nucleotide sequence ID" value="NZ_JAGEOJ010000004.1"/>
</dbReference>
<dbReference type="InterPro" id="IPR006016">
    <property type="entry name" value="UspA"/>
</dbReference>
<accession>A0A939PEX4</accession>
<dbReference type="Pfam" id="PF00582">
    <property type="entry name" value="Usp"/>
    <property type="match status" value="1"/>
</dbReference>
<evidence type="ECO:0000256" key="1">
    <source>
        <dbReference type="ARBA" id="ARBA00008791"/>
    </source>
</evidence>
<evidence type="ECO:0000313" key="4">
    <source>
        <dbReference type="Proteomes" id="UP000669179"/>
    </source>
</evidence>
<gene>
    <name evidence="3" type="ORF">J4573_12670</name>
</gene>
<organism evidence="3 4">
    <name type="scientific">Actinomadura barringtoniae</name>
    <dbReference type="NCBI Taxonomy" id="1427535"/>
    <lineage>
        <taxon>Bacteria</taxon>
        <taxon>Bacillati</taxon>
        <taxon>Actinomycetota</taxon>
        <taxon>Actinomycetes</taxon>
        <taxon>Streptosporangiales</taxon>
        <taxon>Thermomonosporaceae</taxon>
        <taxon>Actinomadura</taxon>
    </lineage>
</organism>
<dbReference type="InterPro" id="IPR014729">
    <property type="entry name" value="Rossmann-like_a/b/a_fold"/>
</dbReference>
<reference evidence="3" key="1">
    <citation type="submission" date="2021-03" db="EMBL/GenBank/DDBJ databases">
        <authorList>
            <person name="Kanchanasin P."/>
            <person name="Saeng-In P."/>
            <person name="Phongsopitanun W."/>
            <person name="Yuki M."/>
            <person name="Kudo T."/>
            <person name="Ohkuma M."/>
            <person name="Tanasupawat S."/>
        </authorList>
    </citation>
    <scope>NUCLEOTIDE SEQUENCE</scope>
    <source>
        <strain evidence="3">GKU 128</strain>
    </source>
</reference>
<evidence type="ECO:0000313" key="3">
    <source>
        <dbReference type="EMBL" id="MBO2447949.1"/>
    </source>
</evidence>
<evidence type="ECO:0000259" key="2">
    <source>
        <dbReference type="Pfam" id="PF00582"/>
    </source>
</evidence>
<keyword evidence="4" id="KW-1185">Reference proteome</keyword>
<feature type="domain" description="UspA" evidence="2">
    <location>
        <begin position="24"/>
        <end position="87"/>
    </location>
</feature>
<dbReference type="AlphaFoldDB" id="A0A939PEX4"/>
<comment type="caution">
    <text evidence="3">The sequence shown here is derived from an EMBL/GenBank/DDBJ whole genome shotgun (WGS) entry which is preliminary data.</text>
</comment>
<dbReference type="SUPFAM" id="SSF52402">
    <property type="entry name" value="Adenine nucleotide alpha hydrolases-like"/>
    <property type="match status" value="1"/>
</dbReference>
<proteinExistence type="inferred from homology"/>
<dbReference type="InterPro" id="IPR006015">
    <property type="entry name" value="Universal_stress_UspA"/>
</dbReference>
<protein>
    <submittedName>
        <fullName evidence="3">Universal stress protein</fullName>
    </submittedName>
</protein>
<sequence>MPRRGAGSPSDAFDLHHEVARLCAEYPTVEPRGLLVAEDPAKALIQAAGHARMLVVGSRGAGGVRGLALGSVSQRLVRHSPCTLIVAHANQ</sequence>
<dbReference type="EMBL" id="JAGEOJ010000004">
    <property type="protein sequence ID" value="MBO2447949.1"/>
    <property type="molecule type" value="Genomic_DNA"/>
</dbReference>
<comment type="similarity">
    <text evidence="1">Belongs to the universal stress protein A family.</text>
</comment>
<dbReference type="Proteomes" id="UP000669179">
    <property type="component" value="Unassembled WGS sequence"/>
</dbReference>
<dbReference type="PRINTS" id="PR01438">
    <property type="entry name" value="UNVRSLSTRESS"/>
</dbReference>
<dbReference type="Gene3D" id="3.40.50.620">
    <property type="entry name" value="HUPs"/>
    <property type="match status" value="1"/>
</dbReference>